<evidence type="ECO:0000256" key="15">
    <source>
        <dbReference type="SAM" id="Phobius"/>
    </source>
</evidence>
<keyword evidence="5 15" id="KW-1133">Transmembrane helix</keyword>
<keyword evidence="2" id="KW-0813">Transport</keyword>
<evidence type="ECO:0000256" key="10">
    <source>
        <dbReference type="ARBA" id="ARBA00023180"/>
    </source>
</evidence>
<evidence type="ECO:0000256" key="8">
    <source>
        <dbReference type="ARBA" id="ARBA00023136"/>
    </source>
</evidence>
<evidence type="ECO:0000256" key="4">
    <source>
        <dbReference type="ARBA" id="ARBA00022692"/>
    </source>
</evidence>
<dbReference type="Gene3D" id="3.40.190.10">
    <property type="entry name" value="Periplasmic binding protein-like II"/>
    <property type="match status" value="2"/>
</dbReference>
<evidence type="ECO:0000256" key="12">
    <source>
        <dbReference type="ARBA" id="ARBA00023286"/>
    </source>
</evidence>
<evidence type="ECO:0000256" key="9">
    <source>
        <dbReference type="ARBA" id="ARBA00023170"/>
    </source>
</evidence>
<evidence type="ECO:0000256" key="3">
    <source>
        <dbReference type="ARBA" id="ARBA00022475"/>
    </source>
</evidence>
<keyword evidence="18" id="KW-1185">Reference proteome</keyword>
<keyword evidence="9 19" id="KW-0675">Receptor</keyword>
<feature type="transmembrane region" description="Helical" evidence="15">
    <location>
        <begin position="548"/>
        <end position="565"/>
    </location>
</feature>
<dbReference type="SUPFAM" id="SSF81324">
    <property type="entry name" value="Voltage-gated potassium channels"/>
    <property type="match status" value="1"/>
</dbReference>
<dbReference type="InterPro" id="IPR028082">
    <property type="entry name" value="Peripla_BP_I"/>
</dbReference>
<evidence type="ECO:0000256" key="11">
    <source>
        <dbReference type="ARBA" id="ARBA00023257"/>
    </source>
</evidence>
<keyword evidence="11" id="KW-0628">Postsynaptic cell membrane</keyword>
<proteinExistence type="predicted"/>
<dbReference type="RefSeq" id="XP_065670645.1">
    <property type="nucleotide sequence ID" value="XM_065814573.1"/>
</dbReference>
<evidence type="ECO:0000259" key="16">
    <source>
        <dbReference type="SMART" id="SM00079"/>
    </source>
</evidence>
<dbReference type="Gene3D" id="1.10.287.70">
    <property type="match status" value="1"/>
</dbReference>
<dbReference type="Proteomes" id="UP001652625">
    <property type="component" value="Chromosome 12"/>
</dbReference>
<dbReference type="Pfam" id="PF00060">
    <property type="entry name" value="Lig_chan"/>
    <property type="match status" value="1"/>
</dbReference>
<dbReference type="Gene3D" id="3.40.50.2300">
    <property type="match status" value="2"/>
</dbReference>
<evidence type="ECO:0000256" key="7">
    <source>
        <dbReference type="ARBA" id="ARBA00023065"/>
    </source>
</evidence>
<reference evidence="19" key="1">
    <citation type="submission" date="2025-08" db="UniProtKB">
        <authorList>
            <consortium name="RefSeq"/>
        </authorList>
    </citation>
    <scope>IDENTIFICATION</scope>
</reference>
<dbReference type="PRINTS" id="PR00177">
    <property type="entry name" value="NMDARECEPTOR"/>
</dbReference>
<dbReference type="InterPro" id="IPR001320">
    <property type="entry name" value="Iontro_rcpt_C"/>
</dbReference>
<dbReference type="InterPro" id="IPR001508">
    <property type="entry name" value="Iono_Glu_rcpt_met"/>
</dbReference>
<evidence type="ECO:0000256" key="5">
    <source>
        <dbReference type="ARBA" id="ARBA00022989"/>
    </source>
</evidence>
<keyword evidence="4 15" id="KW-0812">Transmembrane</keyword>
<evidence type="ECO:0000256" key="2">
    <source>
        <dbReference type="ARBA" id="ARBA00022448"/>
    </source>
</evidence>
<evidence type="ECO:0000256" key="14">
    <source>
        <dbReference type="ARBA" id="ARBA00034100"/>
    </source>
</evidence>
<dbReference type="Pfam" id="PF10613">
    <property type="entry name" value="Lig_chan-Glu_bd"/>
    <property type="match status" value="1"/>
</dbReference>
<dbReference type="InterPro" id="IPR019594">
    <property type="entry name" value="Glu/Gly-bd"/>
</dbReference>
<feature type="transmembrane region" description="Helical" evidence="15">
    <location>
        <begin position="613"/>
        <end position="639"/>
    </location>
</feature>
<protein>
    <submittedName>
        <fullName evidence="19">Glutamate receptor ionotropic, NMDA 1 isoform X2</fullName>
    </submittedName>
</protein>
<comment type="subcellular location">
    <subcellularLocation>
        <location evidence="1">Cell membrane</location>
        <topology evidence="1">Multi-pass membrane protein</topology>
    </subcellularLocation>
    <subcellularLocation>
        <location evidence="14">Postsynaptic cell membrane</location>
    </subcellularLocation>
</comment>
<dbReference type="SMART" id="SM00918">
    <property type="entry name" value="Lig_chan-Glu_bd"/>
    <property type="match status" value="1"/>
</dbReference>
<keyword evidence="13" id="KW-0407">Ion channel</keyword>
<feature type="transmembrane region" description="Helical" evidence="15">
    <location>
        <begin position="797"/>
        <end position="822"/>
    </location>
</feature>
<keyword evidence="12" id="KW-1071">Ligand-gated ion channel</keyword>
<organism evidence="18 19">
    <name type="scientific">Hydra vulgaris</name>
    <name type="common">Hydra</name>
    <name type="synonym">Hydra attenuata</name>
    <dbReference type="NCBI Taxonomy" id="6087"/>
    <lineage>
        <taxon>Eukaryota</taxon>
        <taxon>Metazoa</taxon>
        <taxon>Cnidaria</taxon>
        <taxon>Hydrozoa</taxon>
        <taxon>Hydroidolina</taxon>
        <taxon>Anthoathecata</taxon>
        <taxon>Aplanulata</taxon>
        <taxon>Hydridae</taxon>
        <taxon>Hydra</taxon>
    </lineage>
</organism>
<keyword evidence="8 15" id="KW-0472">Membrane</keyword>
<evidence type="ECO:0000256" key="6">
    <source>
        <dbReference type="ARBA" id="ARBA00023018"/>
    </source>
</evidence>
<dbReference type="InterPro" id="IPR015683">
    <property type="entry name" value="Ionotropic_Glu_rcpt"/>
</dbReference>
<accession>A0ABM4D8J4</accession>
<dbReference type="SMART" id="SM00079">
    <property type="entry name" value="PBPe"/>
    <property type="match status" value="1"/>
</dbReference>
<name>A0ABM4D8J4_HYDVU</name>
<dbReference type="InterPro" id="IPR001828">
    <property type="entry name" value="ANF_lig-bd_rcpt"/>
</dbReference>
<evidence type="ECO:0000256" key="13">
    <source>
        <dbReference type="ARBA" id="ARBA00023303"/>
    </source>
</evidence>
<dbReference type="SUPFAM" id="SSF53850">
    <property type="entry name" value="Periplasmic binding protein-like II"/>
    <property type="match status" value="1"/>
</dbReference>
<evidence type="ECO:0000256" key="1">
    <source>
        <dbReference type="ARBA" id="ARBA00004651"/>
    </source>
</evidence>
<evidence type="ECO:0000313" key="18">
    <source>
        <dbReference type="Proteomes" id="UP001652625"/>
    </source>
</evidence>
<keyword evidence="10" id="KW-0325">Glycoprotein</keyword>
<evidence type="ECO:0000259" key="17">
    <source>
        <dbReference type="SMART" id="SM00918"/>
    </source>
</evidence>
<keyword evidence="3" id="KW-1003">Cell membrane</keyword>
<dbReference type="Pfam" id="PF01094">
    <property type="entry name" value="ANF_receptor"/>
    <property type="match status" value="1"/>
</dbReference>
<feature type="domain" description="Ionotropic glutamate receptor L-glutamate and glycine-binding" evidence="17">
    <location>
        <begin position="429"/>
        <end position="493"/>
    </location>
</feature>
<gene>
    <name evidence="19" type="primary">LOC100197210</name>
</gene>
<sequence length="881" mass="100253">MELTFIFLLVVFIFIPSTTKVVNIGFLFDDFKLEIIAKNEIESINLIESKNLNLQNEIFLNYTWHKALPDPTQMFREICSNIISNNIFVIVTADSKTSAPKIVSCFGSLYNIPVIGLQTRNIEFSDKNLHPMFLRMVPSYVEQVQVWLQIMTAFSWKKIIVLTSDDKDSQTYYIQFATRAYKSNIIIENSLVFPSGTINVFPYINLLNGTQSRVFYVICSVYDAKNVFESAKKLQLTGEGYIWLTNEETLDENILKYVPQGTLSIRLSTNFRKEVYLKDAISVIMNALNKMEKLNTSPPSSCSEPLGNWITGKKFYKTLVNTSLVGYTGIVNFDWYGDRKNSKYDITNIYDKSTLINVGCVTGSSVKINMSKIVWPGNQTQVPKSLVISRNLKVVSIESNPFVIIKEMHPSNSCSNYNDGSYYVLCTGPTQYDKDKKDHCCQGYCIDLLKRLSERLNITYSLHLVDDGNFGSLIRENGSNFKRWNGIIGEIVEGKADIAVASLTINNERAQYIEFSKPFKYQGISILIKKTLPDDDLLSFLRPFKPELWWLVLLSVHVVAVMLYLLDKFSPFGEKDSNNERPLDLFSTMWFAWGVLINSGVGEGIPRSFSARILAMVWAGFSMIIIASYTANLAAFLVLDKPKNKIEGINDPVLRNPSSRFKYGTVKDSSVEAYFRRQVEMSSMYNFMKNYNVQSEGEGISKVKSGELDAFIWDSPVLYHETSKDCNLLTVGDQFGRSGYGIGIPKDSPWSDDISLSILYLQERGIMEELETRWINFGTCDSIDDISKPTTLELSHMLGVFIMVAVGIGGGLIIVIFEVLYYKYRGWKEKQKNVLKKSTQHWQKHVEENKKNRILTKQYISSSQNPKIANSMVNTNNGFEK</sequence>
<evidence type="ECO:0000313" key="19">
    <source>
        <dbReference type="RefSeq" id="XP_065670645.1"/>
    </source>
</evidence>
<dbReference type="GeneID" id="100197210"/>
<keyword evidence="7" id="KW-0406">Ion transport</keyword>
<keyword evidence="6" id="KW-0770">Synapse</keyword>
<feature type="domain" description="Ionotropic glutamate receptor C-terminal" evidence="16">
    <location>
        <begin position="421"/>
        <end position="777"/>
    </location>
</feature>
<feature type="transmembrane region" description="Helical" evidence="15">
    <location>
        <begin position="6"/>
        <end position="28"/>
    </location>
</feature>
<dbReference type="PANTHER" id="PTHR18966">
    <property type="entry name" value="IONOTROPIC GLUTAMATE RECEPTOR"/>
    <property type="match status" value="1"/>
</dbReference>
<dbReference type="SUPFAM" id="SSF53822">
    <property type="entry name" value="Periplasmic binding protein-like I"/>
    <property type="match status" value="1"/>
</dbReference>